<feature type="domain" description="Fe-containing alcohol dehydrogenase-like C-terminal" evidence="6">
    <location>
        <begin position="188"/>
        <end position="295"/>
    </location>
</feature>
<dbReference type="STRING" id="89524.SAMN05444370_103155"/>
<keyword evidence="4" id="KW-0520">NAD</keyword>
<protein>
    <submittedName>
        <fullName evidence="7">Uncharacterized protein</fullName>
    </submittedName>
</protein>
<gene>
    <name evidence="7" type="ORF">SAMN05444370_103155</name>
</gene>
<dbReference type="RefSeq" id="WP_093250429.1">
    <property type="nucleotide sequence ID" value="NZ_FNQM01000003.1"/>
</dbReference>
<comment type="cofactor">
    <cofactor evidence="1">
        <name>Fe cation</name>
        <dbReference type="ChEBI" id="CHEBI:24875"/>
    </cofactor>
</comment>
<organism evidence="7 8">
    <name type="scientific">Rubrimonas cliftonensis</name>
    <dbReference type="NCBI Taxonomy" id="89524"/>
    <lineage>
        <taxon>Bacteria</taxon>
        <taxon>Pseudomonadati</taxon>
        <taxon>Pseudomonadota</taxon>
        <taxon>Alphaproteobacteria</taxon>
        <taxon>Rhodobacterales</taxon>
        <taxon>Paracoccaceae</taxon>
        <taxon>Rubrimonas</taxon>
    </lineage>
</organism>
<dbReference type="Pfam" id="PF00465">
    <property type="entry name" value="Fe-ADH"/>
    <property type="match status" value="1"/>
</dbReference>
<dbReference type="InterPro" id="IPR018211">
    <property type="entry name" value="ADH_Fe_CS"/>
</dbReference>
<dbReference type="Gene3D" id="1.20.1090.10">
    <property type="entry name" value="Dehydroquinate synthase-like - alpha domain"/>
    <property type="match status" value="1"/>
</dbReference>
<feature type="domain" description="Alcohol dehydrogenase iron-type/glycerol dehydrogenase GldA" evidence="5">
    <location>
        <begin position="10"/>
        <end position="175"/>
    </location>
</feature>
<keyword evidence="8" id="KW-1185">Reference proteome</keyword>
<dbReference type="InterPro" id="IPR001670">
    <property type="entry name" value="ADH_Fe/GldA"/>
</dbReference>
<dbReference type="PROSITE" id="PS00913">
    <property type="entry name" value="ADH_IRON_1"/>
    <property type="match status" value="1"/>
</dbReference>
<dbReference type="OrthoDB" id="9815791at2"/>
<sequence length="381" mass="37508">MTPFGFATATRIAFGPGVAAQALAAAPTMGARAFVVTGATPARAAWLVEGLADSGVAALAHACAGEPTVADAEAAVAAARGFGADLVIGVGGGAALDLAKAVAGLAQARDPLDHLEVVGRGLPLAGEPLPLIAVPTTAGTGAEVTANAVLGAPEHGRKVSLRDARLLPKLALVDPDLLIGLPRAVALASGLDAVVQVIEPYLSRMANPLTDALCRDAIPRGFAALPRLLAGEGGSAGARARADMAFTSLCGGLALANAKLGAVHGLAGVIGGRTTLAHGAICGRLAGPVLAATEAALPADHPIAPRCREVRGWIAATLGGDPAQGWETLAAFADAEGLPRIDIAGAEADVAKAAALSSSMKGAPVPLERAALEAALVACRP</sequence>
<reference evidence="7 8" key="1">
    <citation type="submission" date="2016-10" db="EMBL/GenBank/DDBJ databases">
        <authorList>
            <person name="de Groot N.N."/>
        </authorList>
    </citation>
    <scope>NUCLEOTIDE SEQUENCE [LARGE SCALE GENOMIC DNA]</scope>
    <source>
        <strain evidence="7 8">DSM 15345</strain>
    </source>
</reference>
<dbReference type="PANTHER" id="PTHR11496:SF102">
    <property type="entry name" value="ALCOHOL DEHYDROGENASE 4"/>
    <property type="match status" value="1"/>
</dbReference>
<dbReference type="GO" id="GO:0004022">
    <property type="term" value="F:alcohol dehydrogenase (NAD+) activity"/>
    <property type="evidence" value="ECO:0007669"/>
    <property type="project" value="TreeGrafter"/>
</dbReference>
<evidence type="ECO:0000259" key="5">
    <source>
        <dbReference type="Pfam" id="PF00465"/>
    </source>
</evidence>
<dbReference type="Gene3D" id="3.40.50.1970">
    <property type="match status" value="1"/>
</dbReference>
<accession>A0A1H3YMT3</accession>
<evidence type="ECO:0000256" key="4">
    <source>
        <dbReference type="ARBA" id="ARBA00023027"/>
    </source>
</evidence>
<dbReference type="Pfam" id="PF25137">
    <property type="entry name" value="ADH_Fe_C"/>
    <property type="match status" value="1"/>
</dbReference>
<dbReference type="SUPFAM" id="SSF56796">
    <property type="entry name" value="Dehydroquinate synthase-like"/>
    <property type="match status" value="1"/>
</dbReference>
<dbReference type="GO" id="GO:0046872">
    <property type="term" value="F:metal ion binding"/>
    <property type="evidence" value="ECO:0007669"/>
    <property type="project" value="InterPro"/>
</dbReference>
<evidence type="ECO:0000313" key="7">
    <source>
        <dbReference type="EMBL" id="SEA12491.1"/>
    </source>
</evidence>
<dbReference type="AlphaFoldDB" id="A0A1H3YMT3"/>
<dbReference type="InterPro" id="IPR056798">
    <property type="entry name" value="ADH_Fe_C"/>
</dbReference>
<keyword evidence="3" id="KW-0560">Oxidoreductase</keyword>
<name>A0A1H3YMT3_9RHOB</name>
<dbReference type="Proteomes" id="UP000198703">
    <property type="component" value="Unassembled WGS sequence"/>
</dbReference>
<evidence type="ECO:0000259" key="6">
    <source>
        <dbReference type="Pfam" id="PF25137"/>
    </source>
</evidence>
<dbReference type="EMBL" id="FNQM01000003">
    <property type="protein sequence ID" value="SEA12491.1"/>
    <property type="molecule type" value="Genomic_DNA"/>
</dbReference>
<evidence type="ECO:0000256" key="2">
    <source>
        <dbReference type="ARBA" id="ARBA00007358"/>
    </source>
</evidence>
<proteinExistence type="inferred from homology"/>
<evidence type="ECO:0000256" key="1">
    <source>
        <dbReference type="ARBA" id="ARBA00001962"/>
    </source>
</evidence>
<evidence type="ECO:0000256" key="3">
    <source>
        <dbReference type="ARBA" id="ARBA00023002"/>
    </source>
</evidence>
<evidence type="ECO:0000313" key="8">
    <source>
        <dbReference type="Proteomes" id="UP000198703"/>
    </source>
</evidence>
<comment type="similarity">
    <text evidence="2">Belongs to the iron-containing alcohol dehydrogenase family.</text>
</comment>
<dbReference type="InterPro" id="IPR039697">
    <property type="entry name" value="Alcohol_dehydrogenase_Fe"/>
</dbReference>
<dbReference type="PANTHER" id="PTHR11496">
    <property type="entry name" value="ALCOHOL DEHYDROGENASE"/>
    <property type="match status" value="1"/>
</dbReference>